<dbReference type="GO" id="GO:0004805">
    <property type="term" value="F:trehalose-phosphatase activity"/>
    <property type="evidence" value="ECO:0007669"/>
    <property type="project" value="UniProtKB-EC"/>
</dbReference>
<accession>A0A836CP52</accession>
<dbReference type="Gene3D" id="3.40.50.1000">
    <property type="entry name" value="HAD superfamily/HAD-like"/>
    <property type="match status" value="2"/>
</dbReference>
<feature type="region of interest" description="Disordered" evidence="3">
    <location>
        <begin position="336"/>
        <end position="380"/>
    </location>
</feature>
<dbReference type="OrthoDB" id="411251at2759"/>
<name>A0A836CP52_9STRA</name>
<organism evidence="4 5">
    <name type="scientific">Tribonema minus</name>
    <dbReference type="NCBI Taxonomy" id="303371"/>
    <lineage>
        <taxon>Eukaryota</taxon>
        <taxon>Sar</taxon>
        <taxon>Stramenopiles</taxon>
        <taxon>Ochrophyta</taxon>
        <taxon>PX clade</taxon>
        <taxon>Xanthophyceae</taxon>
        <taxon>Tribonematales</taxon>
        <taxon>Tribonemataceae</taxon>
        <taxon>Tribonema</taxon>
    </lineage>
</organism>
<dbReference type="InterPro" id="IPR036412">
    <property type="entry name" value="HAD-like_sf"/>
</dbReference>
<protein>
    <submittedName>
        <fullName evidence="4">Trehalose-phosphatase-domain-containing protein</fullName>
    </submittedName>
</protein>
<comment type="caution">
    <text evidence="4">The sequence shown here is derived from an EMBL/GenBank/DDBJ whole genome shotgun (WGS) entry which is preliminary data.</text>
</comment>
<dbReference type="InterPro" id="IPR044651">
    <property type="entry name" value="OTSB-like"/>
</dbReference>
<keyword evidence="5" id="KW-1185">Reference proteome</keyword>
<feature type="compositionally biased region" description="Low complexity" evidence="3">
    <location>
        <begin position="339"/>
        <end position="358"/>
    </location>
</feature>
<feature type="compositionally biased region" description="Acidic residues" evidence="3">
    <location>
        <begin position="359"/>
        <end position="374"/>
    </location>
</feature>
<evidence type="ECO:0000313" key="5">
    <source>
        <dbReference type="Proteomes" id="UP000664859"/>
    </source>
</evidence>
<dbReference type="InterPro" id="IPR023214">
    <property type="entry name" value="HAD_sf"/>
</dbReference>
<comment type="catalytic activity">
    <reaction evidence="1">
        <text>alpha,alpha-trehalose 6-phosphate + H2O = alpha,alpha-trehalose + phosphate</text>
        <dbReference type="Rhea" id="RHEA:23420"/>
        <dbReference type="ChEBI" id="CHEBI:15377"/>
        <dbReference type="ChEBI" id="CHEBI:16551"/>
        <dbReference type="ChEBI" id="CHEBI:43474"/>
        <dbReference type="ChEBI" id="CHEBI:58429"/>
        <dbReference type="EC" id="3.1.3.12"/>
    </reaction>
</comment>
<dbReference type="Proteomes" id="UP000664859">
    <property type="component" value="Unassembled WGS sequence"/>
</dbReference>
<evidence type="ECO:0000256" key="3">
    <source>
        <dbReference type="SAM" id="MobiDB-lite"/>
    </source>
</evidence>
<keyword evidence="2" id="KW-0378">Hydrolase</keyword>
<dbReference type="PANTHER" id="PTHR43768">
    <property type="entry name" value="TREHALOSE 6-PHOSPHATE PHOSPHATASE"/>
    <property type="match status" value="1"/>
</dbReference>
<proteinExistence type="predicted"/>
<dbReference type="Pfam" id="PF02358">
    <property type="entry name" value="Trehalose_PPase"/>
    <property type="match status" value="1"/>
</dbReference>
<evidence type="ECO:0000256" key="1">
    <source>
        <dbReference type="ARBA" id="ARBA00000500"/>
    </source>
</evidence>
<feature type="compositionally biased region" description="Pro residues" evidence="3">
    <location>
        <begin position="1"/>
        <end position="12"/>
    </location>
</feature>
<dbReference type="SUPFAM" id="SSF56784">
    <property type="entry name" value="HAD-like"/>
    <property type="match status" value="1"/>
</dbReference>
<dbReference type="EMBL" id="JAFCMP010000004">
    <property type="protein sequence ID" value="KAG5192519.1"/>
    <property type="molecule type" value="Genomic_DNA"/>
</dbReference>
<evidence type="ECO:0000256" key="2">
    <source>
        <dbReference type="ARBA" id="ARBA00022801"/>
    </source>
</evidence>
<dbReference type="GO" id="GO:0005992">
    <property type="term" value="P:trehalose biosynthetic process"/>
    <property type="evidence" value="ECO:0007669"/>
    <property type="project" value="InterPro"/>
</dbReference>
<reference evidence="4" key="1">
    <citation type="submission" date="2021-02" db="EMBL/GenBank/DDBJ databases">
        <title>First Annotated Genome of the Yellow-green Alga Tribonema minus.</title>
        <authorList>
            <person name="Mahan K.M."/>
        </authorList>
    </citation>
    <scope>NUCLEOTIDE SEQUENCE</scope>
    <source>
        <strain evidence="4">UTEX B ZZ1240</strain>
    </source>
</reference>
<dbReference type="PANTHER" id="PTHR43768:SF3">
    <property type="entry name" value="TREHALOSE 6-PHOSPHATE PHOSPHATASE"/>
    <property type="match status" value="1"/>
</dbReference>
<feature type="region of interest" description="Disordered" evidence="3">
    <location>
        <begin position="1"/>
        <end position="21"/>
    </location>
</feature>
<dbReference type="AlphaFoldDB" id="A0A836CP52"/>
<sequence>MQVADPPAPEPPVIARRAGGRARGVRTTRKLTRCLSIGSTNALDHFAVLEALLATRRLVLLLDYDGTLTPIVNDPKKALLSEEVRETLRELPKHYVTGIVTGRSLAKIRTFVNVPGLFYAGSHGFDILAPGCSPEGQQPPPDAADGVQSREISTGALPAAHTIVVAAAGEAVETTQVEVDAQVQRSVSSSPLRQNGLGNINEARGVQLPSDASEGGTVEVRYQVAGEFLPVLQQMRQELEEAVRDITGAEVEDNMYSISVHYRNCDRSDVPRIEKIVQQVQSSKSGIRLRNGKEVFELQPDVQWNKGSAVVWMLDMLGLSRHSKADATSFQIAEREDAQAGSGDGAAAAGATATAAALEEPEEASLVDSDGDEDAPPHGEVFTIFIGDDRTDEDAFRVFSAAGNCKKGQQPGLGILVSEESRDTHAAYTLRNPDEVAELLQRLVQVGETRNLRPVRVCTEVPLSVGADGEVLLLEIFVALQHRPQRSRVGVNIDTDAIAHGSLLSTVLSCTRSPMRISCCQLLPDFNCCLHYAEQEGLV</sequence>
<gene>
    <name evidence="4" type="ORF">JKP88DRAFT_292807</name>
</gene>
<evidence type="ECO:0000313" key="4">
    <source>
        <dbReference type="EMBL" id="KAG5192519.1"/>
    </source>
</evidence>
<dbReference type="InterPro" id="IPR003337">
    <property type="entry name" value="Trehalose_PPase"/>
</dbReference>